<name>A0A1U7WU87_NICSY</name>
<keyword evidence="1" id="KW-1185">Reference proteome</keyword>
<reference evidence="1" key="1">
    <citation type="journal article" date="2013" name="Genome Biol.">
        <title>Reference genomes and transcriptomes of Nicotiana sylvestris and Nicotiana tomentosiformis.</title>
        <authorList>
            <person name="Sierro N."/>
            <person name="Battey J.N."/>
            <person name="Ouadi S."/>
            <person name="Bovet L."/>
            <person name="Goepfert S."/>
            <person name="Bakaher N."/>
            <person name="Peitsch M.C."/>
            <person name="Ivanov N.V."/>
        </authorList>
    </citation>
    <scope>NUCLEOTIDE SEQUENCE [LARGE SCALE GENOMIC DNA]</scope>
</reference>
<accession>A0A1U7WU87</accession>
<dbReference type="Proteomes" id="UP000189701">
    <property type="component" value="Unplaced"/>
</dbReference>
<dbReference type="OrthoDB" id="1894836at2759"/>
<dbReference type="RefSeq" id="XP_009782163.1">
    <property type="nucleotide sequence ID" value="XM_009783861.1"/>
</dbReference>
<evidence type="ECO:0000313" key="1">
    <source>
        <dbReference type="Proteomes" id="UP000189701"/>
    </source>
</evidence>
<dbReference type="AlphaFoldDB" id="A0A1U7WU87"/>
<reference evidence="2" key="2">
    <citation type="submission" date="2025-08" db="UniProtKB">
        <authorList>
            <consortium name="RefSeq"/>
        </authorList>
    </citation>
    <scope>IDENTIFICATION</scope>
    <source>
        <tissue evidence="2">Leaf</tissue>
    </source>
</reference>
<organism evidence="1 2">
    <name type="scientific">Nicotiana sylvestris</name>
    <name type="common">Wood tobacco</name>
    <name type="synonym">South American tobacco</name>
    <dbReference type="NCBI Taxonomy" id="4096"/>
    <lineage>
        <taxon>Eukaryota</taxon>
        <taxon>Viridiplantae</taxon>
        <taxon>Streptophyta</taxon>
        <taxon>Embryophyta</taxon>
        <taxon>Tracheophyta</taxon>
        <taxon>Spermatophyta</taxon>
        <taxon>Magnoliopsida</taxon>
        <taxon>eudicotyledons</taxon>
        <taxon>Gunneridae</taxon>
        <taxon>Pentapetalae</taxon>
        <taxon>asterids</taxon>
        <taxon>lamiids</taxon>
        <taxon>Solanales</taxon>
        <taxon>Solanaceae</taxon>
        <taxon>Nicotianoideae</taxon>
        <taxon>Nicotianeae</taxon>
        <taxon>Nicotiana</taxon>
    </lineage>
</organism>
<proteinExistence type="predicted"/>
<evidence type="ECO:0000313" key="2">
    <source>
        <dbReference type="RefSeq" id="XP_009782163.1"/>
    </source>
</evidence>
<protein>
    <submittedName>
        <fullName evidence="2">Uncharacterized protein LOC104230944 isoform X1</fullName>
    </submittedName>
</protein>
<sequence length="80" mass="8863">MTAAPTNSDSQRHLLKQVRSHEVAIAELNNLPASRVSLIYEDVLVTSSPDGLPEKWKHIIPYNCAESNSIRTKTIGHAQI</sequence>
<gene>
    <name evidence="2" type="primary">LOC104230944</name>
</gene>